<protein>
    <submittedName>
        <fullName evidence="2">Predicted acetyltransferase, GNAT superfamily</fullName>
    </submittedName>
</protein>
<dbReference type="Gene3D" id="3.40.630.30">
    <property type="match status" value="1"/>
</dbReference>
<dbReference type="InterPro" id="IPR016181">
    <property type="entry name" value="Acyl_CoA_acyltransferase"/>
</dbReference>
<dbReference type="SUPFAM" id="SSF55729">
    <property type="entry name" value="Acyl-CoA N-acyltransferases (Nat)"/>
    <property type="match status" value="1"/>
</dbReference>
<dbReference type="Pfam" id="PF13480">
    <property type="entry name" value="Acetyltransf_6"/>
    <property type="match status" value="1"/>
</dbReference>
<reference evidence="3" key="1">
    <citation type="submission" date="2016-10" db="EMBL/GenBank/DDBJ databases">
        <authorList>
            <person name="Varghese N."/>
            <person name="Submissions S."/>
        </authorList>
    </citation>
    <scope>NUCLEOTIDE SEQUENCE [LARGE SCALE GENOMIC DNA]</scope>
    <source>
        <strain evidence="3">DSM 45237</strain>
    </source>
</reference>
<keyword evidence="3" id="KW-1185">Reference proteome</keyword>
<dbReference type="STRING" id="561176.SAMN04488561_2434"/>
<organism evidence="2 3">
    <name type="scientific">Jiangella alba</name>
    <dbReference type="NCBI Taxonomy" id="561176"/>
    <lineage>
        <taxon>Bacteria</taxon>
        <taxon>Bacillati</taxon>
        <taxon>Actinomycetota</taxon>
        <taxon>Actinomycetes</taxon>
        <taxon>Jiangellales</taxon>
        <taxon>Jiangellaceae</taxon>
        <taxon>Jiangella</taxon>
    </lineage>
</organism>
<gene>
    <name evidence="2" type="ORF">SAMN04488561_2434</name>
</gene>
<evidence type="ECO:0000259" key="1">
    <source>
        <dbReference type="PROSITE" id="PS51186"/>
    </source>
</evidence>
<dbReference type="PANTHER" id="PTHR41700">
    <property type="entry name" value="GCN5-RELATED N-ACETYLTRANSFERASE"/>
    <property type="match status" value="1"/>
</dbReference>
<accession>A0A1H5L639</accession>
<name>A0A1H5L639_9ACTN</name>
<dbReference type="RefSeq" id="WP_069115141.1">
    <property type="nucleotide sequence ID" value="NZ_FNUC01000003.1"/>
</dbReference>
<dbReference type="Proteomes" id="UP000181980">
    <property type="component" value="Unassembled WGS sequence"/>
</dbReference>
<dbReference type="GO" id="GO:0016747">
    <property type="term" value="F:acyltransferase activity, transferring groups other than amino-acyl groups"/>
    <property type="evidence" value="ECO:0007669"/>
    <property type="project" value="InterPro"/>
</dbReference>
<dbReference type="AlphaFoldDB" id="A0A1H5L639"/>
<dbReference type="OrthoDB" id="572496at2"/>
<dbReference type="InterPro" id="IPR000182">
    <property type="entry name" value="GNAT_dom"/>
</dbReference>
<evidence type="ECO:0000313" key="2">
    <source>
        <dbReference type="EMBL" id="SEE72569.1"/>
    </source>
</evidence>
<dbReference type="InterPro" id="IPR038740">
    <property type="entry name" value="BioF2-like_GNAT_dom"/>
</dbReference>
<sequence>MTLDRPRRSLDTPPGPGVTVREATEVAEFEAVSALLRRVWNRSPGSSQVTVSLLRALSMTGNYVGAAFVEGRMAGAAVAFFAPDDGSLHSHITGVDAECRARHVGFLLKSHQRTWALEHGIRSVTWTFDPLVCRNAYFNLVKLGARATAYLPDFYGPMHDGLNRGEESDRLLVEWDLLSSDAVAAADARWSRPPVGEHPALIEVGEGSLHVAPWAGGAAFVPVPEDIEQVRTDDPGLARAWRLRVRDVLADAMDRGAEITGFDRRRGYLIAPAPAPPAGPTSGAR</sequence>
<dbReference type="PANTHER" id="PTHR41700:SF1">
    <property type="entry name" value="N-ACETYLTRANSFERASE DOMAIN-CONTAINING PROTEIN"/>
    <property type="match status" value="1"/>
</dbReference>
<dbReference type="InterPro" id="IPR038764">
    <property type="entry name" value="GNAT_N_AcTrfase_prd"/>
</dbReference>
<evidence type="ECO:0000313" key="3">
    <source>
        <dbReference type="Proteomes" id="UP000181980"/>
    </source>
</evidence>
<keyword evidence="2" id="KW-0808">Transferase</keyword>
<dbReference type="PROSITE" id="PS51186">
    <property type="entry name" value="GNAT"/>
    <property type="match status" value="1"/>
</dbReference>
<proteinExistence type="predicted"/>
<feature type="domain" description="N-acetyltransferase" evidence="1">
    <location>
        <begin position="18"/>
        <end position="163"/>
    </location>
</feature>
<dbReference type="EMBL" id="FNUC01000003">
    <property type="protein sequence ID" value="SEE72569.1"/>
    <property type="molecule type" value="Genomic_DNA"/>
</dbReference>